<dbReference type="InterPro" id="IPR050223">
    <property type="entry name" value="D-isomer_2-hydroxyacid_DH"/>
</dbReference>
<dbReference type="EMBL" id="VSFF01000008">
    <property type="protein sequence ID" value="TYC13197.1"/>
    <property type="molecule type" value="Genomic_DNA"/>
</dbReference>
<name>A0A5D0U553_9ACTN</name>
<dbReference type="PROSITE" id="PS00671">
    <property type="entry name" value="D_2_HYDROXYACID_DH_3"/>
    <property type="match status" value="1"/>
</dbReference>
<comment type="similarity">
    <text evidence="1 4">Belongs to the D-isomer specific 2-hydroxyacid dehydrogenase family.</text>
</comment>
<keyword evidence="8" id="KW-1185">Reference proteome</keyword>
<dbReference type="SUPFAM" id="SSF52283">
    <property type="entry name" value="Formate/glycerate dehydrogenase catalytic domain-like"/>
    <property type="match status" value="1"/>
</dbReference>
<dbReference type="GO" id="GO:0016618">
    <property type="term" value="F:hydroxypyruvate reductase [NAD(P)H] activity"/>
    <property type="evidence" value="ECO:0007669"/>
    <property type="project" value="TreeGrafter"/>
</dbReference>
<dbReference type="PROSITE" id="PS00670">
    <property type="entry name" value="D_2_HYDROXYACID_DH_2"/>
    <property type="match status" value="1"/>
</dbReference>
<dbReference type="InterPro" id="IPR006140">
    <property type="entry name" value="D-isomer_DH_NAD-bd"/>
</dbReference>
<dbReference type="InterPro" id="IPR036291">
    <property type="entry name" value="NAD(P)-bd_dom_sf"/>
</dbReference>
<reference evidence="7 8" key="1">
    <citation type="submission" date="2019-08" db="EMBL/GenBank/DDBJ databases">
        <title>Actinomadura sp. nov. CYP1-5 isolated from mountain soil.</title>
        <authorList>
            <person name="Songsumanus A."/>
            <person name="Kuncharoen N."/>
            <person name="Kudo T."/>
            <person name="Yuki M."/>
            <person name="Igarashi Y."/>
            <person name="Tanasupawat S."/>
        </authorList>
    </citation>
    <scope>NUCLEOTIDE SEQUENCE [LARGE SCALE GENOMIC DNA]</scope>
    <source>
        <strain evidence="7 8">GKU157</strain>
    </source>
</reference>
<evidence type="ECO:0000256" key="2">
    <source>
        <dbReference type="ARBA" id="ARBA00023002"/>
    </source>
</evidence>
<keyword evidence="3" id="KW-0520">NAD</keyword>
<dbReference type="OrthoDB" id="117809at2"/>
<dbReference type="GO" id="GO:0005829">
    <property type="term" value="C:cytosol"/>
    <property type="evidence" value="ECO:0007669"/>
    <property type="project" value="TreeGrafter"/>
</dbReference>
<dbReference type="InterPro" id="IPR006139">
    <property type="entry name" value="D-isomer_2_OHA_DH_cat_dom"/>
</dbReference>
<evidence type="ECO:0000256" key="1">
    <source>
        <dbReference type="ARBA" id="ARBA00005854"/>
    </source>
</evidence>
<proteinExistence type="inferred from homology"/>
<protein>
    <submittedName>
        <fullName evidence="7">D-glycerate dehydrogenase</fullName>
    </submittedName>
</protein>
<dbReference type="Pfam" id="PF00389">
    <property type="entry name" value="2-Hacid_dh"/>
    <property type="match status" value="1"/>
</dbReference>
<keyword evidence="2 4" id="KW-0560">Oxidoreductase</keyword>
<feature type="domain" description="D-isomer specific 2-hydroxyacid dehydrogenase catalytic" evidence="5">
    <location>
        <begin position="7"/>
        <end position="315"/>
    </location>
</feature>
<dbReference type="GO" id="GO:0030267">
    <property type="term" value="F:glyoxylate reductase (NADPH) activity"/>
    <property type="evidence" value="ECO:0007669"/>
    <property type="project" value="TreeGrafter"/>
</dbReference>
<dbReference type="SUPFAM" id="SSF51735">
    <property type="entry name" value="NAD(P)-binding Rossmann-fold domains"/>
    <property type="match status" value="1"/>
</dbReference>
<evidence type="ECO:0000313" key="8">
    <source>
        <dbReference type="Proteomes" id="UP000322634"/>
    </source>
</evidence>
<sequence length="330" mass="34463">MSERPVVALLDAMPETSRAVLADVFGADFDVVCVPDNSAEAKRAAAVGATVLLTMWGSVDADTIAAARDARLIQKLGVGTDKIDVAAADAAGIATFKAAGINADAVAEIAVLLALAVGRAFPKAMDAARRGVVAKEDLRAESFQLLGKTVGLLGLGAIGQATARRFAGFGVDIVYHDLRRIPAERERELGIRYVDRDELLRRADVISLHLPSTPSTDGIVDETFLKAAKPGLILVNTARGSLVDEQALAAAIGEGRVLGAGLDVTAREPLPADSPLLDLERVVLTPHVGGAVANNFPRVIRRAYENARAVLDGGDVSPADVVSWPGRKGT</sequence>
<evidence type="ECO:0000256" key="4">
    <source>
        <dbReference type="RuleBase" id="RU003719"/>
    </source>
</evidence>
<dbReference type="AlphaFoldDB" id="A0A5D0U553"/>
<dbReference type="Proteomes" id="UP000322634">
    <property type="component" value="Unassembled WGS sequence"/>
</dbReference>
<dbReference type="GO" id="GO:0051287">
    <property type="term" value="F:NAD binding"/>
    <property type="evidence" value="ECO:0007669"/>
    <property type="project" value="InterPro"/>
</dbReference>
<organism evidence="7 8">
    <name type="scientific">Actinomadura syzygii</name>
    <dbReference type="NCBI Taxonomy" id="1427538"/>
    <lineage>
        <taxon>Bacteria</taxon>
        <taxon>Bacillati</taxon>
        <taxon>Actinomycetota</taxon>
        <taxon>Actinomycetes</taxon>
        <taxon>Streptosporangiales</taxon>
        <taxon>Thermomonosporaceae</taxon>
        <taxon>Actinomadura</taxon>
    </lineage>
</organism>
<comment type="caution">
    <text evidence="7">The sequence shown here is derived from an EMBL/GenBank/DDBJ whole genome shotgun (WGS) entry which is preliminary data.</text>
</comment>
<dbReference type="InterPro" id="IPR029753">
    <property type="entry name" value="D-isomer_DH_CS"/>
</dbReference>
<dbReference type="PANTHER" id="PTHR10996:SF178">
    <property type="entry name" value="2-HYDROXYACID DEHYDROGENASE YGL185C-RELATED"/>
    <property type="match status" value="1"/>
</dbReference>
<dbReference type="RefSeq" id="WP_148351891.1">
    <property type="nucleotide sequence ID" value="NZ_JBHSBF010000034.1"/>
</dbReference>
<evidence type="ECO:0000259" key="6">
    <source>
        <dbReference type="Pfam" id="PF02826"/>
    </source>
</evidence>
<dbReference type="FunFam" id="3.40.50.720:FF:000203">
    <property type="entry name" value="D-3-phosphoglycerate dehydrogenase (SerA)"/>
    <property type="match status" value="1"/>
</dbReference>
<dbReference type="Pfam" id="PF02826">
    <property type="entry name" value="2-Hacid_dh_C"/>
    <property type="match status" value="1"/>
</dbReference>
<dbReference type="PANTHER" id="PTHR10996">
    <property type="entry name" value="2-HYDROXYACID DEHYDROGENASE-RELATED"/>
    <property type="match status" value="1"/>
</dbReference>
<feature type="domain" description="D-isomer specific 2-hydroxyacid dehydrogenase NAD-binding" evidence="6">
    <location>
        <begin position="113"/>
        <end position="289"/>
    </location>
</feature>
<evidence type="ECO:0000256" key="3">
    <source>
        <dbReference type="ARBA" id="ARBA00023027"/>
    </source>
</evidence>
<evidence type="ECO:0000313" key="7">
    <source>
        <dbReference type="EMBL" id="TYC13197.1"/>
    </source>
</evidence>
<accession>A0A5D0U553</accession>
<gene>
    <name evidence="7" type="ORF">FXF65_22095</name>
</gene>
<dbReference type="Gene3D" id="3.40.50.720">
    <property type="entry name" value="NAD(P)-binding Rossmann-like Domain"/>
    <property type="match status" value="2"/>
</dbReference>
<evidence type="ECO:0000259" key="5">
    <source>
        <dbReference type="Pfam" id="PF00389"/>
    </source>
</evidence>